<dbReference type="STRING" id="246404.A0A507FNJ2"/>
<dbReference type="AlphaFoldDB" id="A0A507FNJ2"/>
<gene>
    <name evidence="1" type="ORF">CcCBS67573_g01573</name>
</gene>
<dbReference type="PANTHER" id="PTHR33604">
    <property type="entry name" value="OSJNBA0004B13.7 PROTEIN"/>
    <property type="match status" value="1"/>
</dbReference>
<keyword evidence="2" id="KW-1185">Reference proteome</keyword>
<dbReference type="Proteomes" id="UP000320333">
    <property type="component" value="Unassembled WGS sequence"/>
</dbReference>
<evidence type="ECO:0000313" key="2">
    <source>
        <dbReference type="Proteomes" id="UP000320333"/>
    </source>
</evidence>
<protein>
    <submittedName>
        <fullName evidence="1">Uncharacterized protein</fullName>
    </submittedName>
</protein>
<sequence>MKGISISVCTLFLATVLASFTVSLVITRRFRSGLRVVHRESIYPGLASWSKSAPDSTPADLAEVLTQIQINQHLNRQRAFKVIQASDADETPDSPASPNRNFSLFGAAKMSHSRKIKSQIRPACADMDLTLHVFAWRRVQSLVRLLKSIQDADYPAGCRVPIVFHLDAGYLDAVAEVIRSFRWARGPIAILKSKSHLGLSHMMLRAWTPAKPNSLALFLEDDVSLSPLYFTFTQWCASHLLVNPSKYSDVIGCSLYTPRLNEISSTIDPQNPPAWRPSQFLSQEKHLFLFQLPSSWGAVYTGEHWTGFIGYLDWRLRQDKFPEVPGSRSNMWRQSWKRYLIEYMYLKSLLMVYPSFANEASFSTNHYEVGVHSVPEGAAVRVPDQLRPDIDARFTVPLIQRNEVMVVWKQLNEYLVLVESSDQNITVVSLGHQVVAGTTELVAESKQFRDAVKKLMQNDLNIDP</sequence>
<organism evidence="1 2">
    <name type="scientific">Chytriomyces confervae</name>
    <dbReference type="NCBI Taxonomy" id="246404"/>
    <lineage>
        <taxon>Eukaryota</taxon>
        <taxon>Fungi</taxon>
        <taxon>Fungi incertae sedis</taxon>
        <taxon>Chytridiomycota</taxon>
        <taxon>Chytridiomycota incertae sedis</taxon>
        <taxon>Chytridiomycetes</taxon>
        <taxon>Chytridiales</taxon>
        <taxon>Chytriomycetaceae</taxon>
        <taxon>Chytriomyces</taxon>
    </lineage>
</organism>
<dbReference type="OrthoDB" id="2020070at2759"/>
<comment type="caution">
    <text evidence="1">The sequence shown here is derived from an EMBL/GenBank/DDBJ whole genome shotgun (WGS) entry which is preliminary data.</text>
</comment>
<evidence type="ECO:0000313" key="1">
    <source>
        <dbReference type="EMBL" id="TPX77155.1"/>
    </source>
</evidence>
<name>A0A507FNJ2_9FUNG</name>
<accession>A0A507FNJ2</accession>
<dbReference type="InterPro" id="IPR029044">
    <property type="entry name" value="Nucleotide-diphossugar_trans"/>
</dbReference>
<dbReference type="PANTHER" id="PTHR33604:SF3">
    <property type="entry name" value="OSJNBA0004B13.7 PROTEIN"/>
    <property type="match status" value="1"/>
</dbReference>
<dbReference type="EMBL" id="QEAP01000027">
    <property type="protein sequence ID" value="TPX77155.1"/>
    <property type="molecule type" value="Genomic_DNA"/>
</dbReference>
<proteinExistence type="predicted"/>
<reference evidence="1 2" key="1">
    <citation type="journal article" date="2019" name="Sci. Rep.">
        <title>Comparative genomics of chytrid fungi reveal insights into the obligate biotrophic and pathogenic lifestyle of Synchytrium endobioticum.</title>
        <authorList>
            <person name="van de Vossenberg B.T.L.H."/>
            <person name="Warris S."/>
            <person name="Nguyen H.D.T."/>
            <person name="van Gent-Pelzer M.P.E."/>
            <person name="Joly D.L."/>
            <person name="van de Geest H.C."/>
            <person name="Bonants P.J.M."/>
            <person name="Smith D.S."/>
            <person name="Levesque C.A."/>
            <person name="van der Lee T.A.J."/>
        </authorList>
    </citation>
    <scope>NUCLEOTIDE SEQUENCE [LARGE SCALE GENOMIC DNA]</scope>
    <source>
        <strain evidence="1 2">CBS 675.73</strain>
    </source>
</reference>
<dbReference type="Gene3D" id="3.90.550.10">
    <property type="entry name" value="Spore Coat Polysaccharide Biosynthesis Protein SpsA, Chain A"/>
    <property type="match status" value="1"/>
</dbReference>
<dbReference type="SUPFAM" id="SSF53448">
    <property type="entry name" value="Nucleotide-diphospho-sugar transferases"/>
    <property type="match status" value="1"/>
</dbReference>